<dbReference type="Proteomes" id="UP000265419">
    <property type="component" value="Unassembled WGS sequence"/>
</dbReference>
<gene>
    <name evidence="3" type="ORF">DWB68_14460</name>
</gene>
<name>A0A399JAN7_9MICC</name>
<reference evidence="3 4" key="1">
    <citation type="submission" date="2018-07" db="EMBL/GenBank/DDBJ databases">
        <title>Arthrobacter sp. nov., isolated from raw cow's milk with high bacterial count.</title>
        <authorList>
            <person name="Hahne J."/>
            <person name="Isele D."/>
            <person name="Lipski A."/>
        </authorList>
    </citation>
    <scope>NUCLEOTIDE SEQUENCE [LARGE SCALE GENOMIC DNA]</scope>
    <source>
        <strain evidence="3 4">JZ R-35</strain>
    </source>
</reference>
<feature type="domain" description="Aspartate/ornithine carbamoyltransferase carbamoyl-P binding" evidence="2">
    <location>
        <begin position="2"/>
        <end position="133"/>
    </location>
</feature>
<dbReference type="EMBL" id="QQXK01000037">
    <property type="protein sequence ID" value="RII41092.1"/>
    <property type="molecule type" value="Genomic_DNA"/>
</dbReference>
<dbReference type="PANTHER" id="PTHR45753:SF3">
    <property type="entry name" value="ORNITHINE TRANSCARBAMYLASE, MITOCHONDRIAL"/>
    <property type="match status" value="1"/>
</dbReference>
<dbReference type="AlphaFoldDB" id="A0A399JAN7"/>
<dbReference type="RefSeq" id="WP_119425827.1">
    <property type="nucleotide sequence ID" value="NZ_QQXK01000037.1"/>
</dbReference>
<dbReference type="PANTHER" id="PTHR45753">
    <property type="entry name" value="ORNITHINE CARBAMOYLTRANSFERASE, MITOCHONDRIAL"/>
    <property type="match status" value="1"/>
</dbReference>
<dbReference type="InterPro" id="IPR006132">
    <property type="entry name" value="Asp/Orn_carbamoyltranf_P-bd"/>
</dbReference>
<dbReference type="GO" id="GO:0004585">
    <property type="term" value="F:ornithine carbamoyltransferase activity"/>
    <property type="evidence" value="ECO:0007669"/>
    <property type="project" value="TreeGrafter"/>
</dbReference>
<keyword evidence="4" id="KW-1185">Reference proteome</keyword>
<comment type="caution">
    <text evidence="3">The sequence shown here is derived from an EMBL/GenBank/DDBJ whole genome shotgun (WGS) entry which is preliminary data.</text>
</comment>
<dbReference type="PRINTS" id="PR00102">
    <property type="entry name" value="OTCASE"/>
</dbReference>
<dbReference type="Pfam" id="PF02729">
    <property type="entry name" value="OTCace_N"/>
    <property type="match status" value="1"/>
</dbReference>
<evidence type="ECO:0000313" key="3">
    <source>
        <dbReference type="EMBL" id="RII41092.1"/>
    </source>
</evidence>
<dbReference type="GO" id="GO:0042450">
    <property type="term" value="P:L-arginine biosynthetic process via ornithine"/>
    <property type="evidence" value="ECO:0007669"/>
    <property type="project" value="TreeGrafter"/>
</dbReference>
<dbReference type="GO" id="GO:0019240">
    <property type="term" value="P:citrulline biosynthetic process"/>
    <property type="evidence" value="ECO:0007669"/>
    <property type="project" value="TreeGrafter"/>
</dbReference>
<dbReference type="Gene3D" id="3.40.50.1370">
    <property type="entry name" value="Aspartate/ornithine carbamoyltransferase"/>
    <property type="match status" value="2"/>
</dbReference>
<dbReference type="InterPro" id="IPR036901">
    <property type="entry name" value="Asp/Orn_carbamoylTrfase_sf"/>
</dbReference>
<evidence type="ECO:0000313" key="4">
    <source>
        <dbReference type="Proteomes" id="UP000265419"/>
    </source>
</evidence>
<dbReference type="SUPFAM" id="SSF53671">
    <property type="entry name" value="Aspartate/ornithine carbamoyltransferase"/>
    <property type="match status" value="1"/>
</dbReference>
<proteinExistence type="predicted"/>
<evidence type="ECO:0000256" key="1">
    <source>
        <dbReference type="ARBA" id="ARBA00022679"/>
    </source>
</evidence>
<sequence length="272" mass="28918">MRHLLSLEDLSPSDIDEIFALADAYATGRGPALDGAAVMFFPPSSLRTRVSFERGAGLAGLQPIAFPPETLDKPEALEDVVGYLAQFASLAVVRHPDLEVLRGLAVAEALPVVNAMTNENHPCEVLSDLYALRATRSLEGLRVLFVGATGNIGRAWREGAAVSGIRLTQCAPAGLEMAGVRQNPVLDEAVLEADIIITDGPGRHAEALEPYRIEARHLEAAPAGVVLAPCPPFVRDREVSAEAIAHPAFAGYGFKRSLLPVQQAVMAWCLGA</sequence>
<keyword evidence="1 3" id="KW-0808">Transferase</keyword>
<protein>
    <submittedName>
        <fullName evidence="3">Ornithine carbamoyltransferase</fullName>
    </submittedName>
</protein>
<evidence type="ECO:0000259" key="2">
    <source>
        <dbReference type="Pfam" id="PF02729"/>
    </source>
</evidence>
<organism evidence="3 4">
    <name type="scientific">Galactobacter valiniphilus</name>
    <dbReference type="NCBI Taxonomy" id="2676122"/>
    <lineage>
        <taxon>Bacteria</taxon>
        <taxon>Bacillati</taxon>
        <taxon>Actinomycetota</taxon>
        <taxon>Actinomycetes</taxon>
        <taxon>Micrococcales</taxon>
        <taxon>Micrococcaceae</taxon>
        <taxon>Galactobacter</taxon>
    </lineage>
</organism>
<dbReference type="GO" id="GO:0016597">
    <property type="term" value="F:amino acid binding"/>
    <property type="evidence" value="ECO:0007669"/>
    <property type="project" value="InterPro"/>
</dbReference>
<dbReference type="InterPro" id="IPR002292">
    <property type="entry name" value="Orn/put_carbamltrans"/>
</dbReference>
<accession>A0A399JAN7</accession>